<evidence type="ECO:0000313" key="2">
    <source>
        <dbReference type="Proteomes" id="UP000294513"/>
    </source>
</evidence>
<keyword evidence="2" id="KW-1185">Reference proteome</keyword>
<proteinExistence type="predicted"/>
<gene>
    <name evidence="1" type="ORF">E1298_28390</name>
</gene>
<evidence type="ECO:0000313" key="1">
    <source>
        <dbReference type="EMBL" id="TDD79168.1"/>
    </source>
</evidence>
<name>A0A4R5AZV7_9ACTN</name>
<dbReference type="AlphaFoldDB" id="A0A4R5AZV7"/>
<dbReference type="EMBL" id="SMKU01000182">
    <property type="protein sequence ID" value="TDD79168.1"/>
    <property type="molecule type" value="Genomic_DNA"/>
</dbReference>
<comment type="caution">
    <text evidence="1">The sequence shown here is derived from an EMBL/GenBank/DDBJ whole genome shotgun (WGS) entry which is preliminary data.</text>
</comment>
<dbReference type="Proteomes" id="UP000294513">
    <property type="component" value="Unassembled WGS sequence"/>
</dbReference>
<protein>
    <submittedName>
        <fullName evidence="1">Uncharacterized protein</fullName>
    </submittedName>
</protein>
<sequence length="364" mass="40482">MVDFASLRDARFDDLKTASQAWQTYSKYLRGSAQVYATDVVGGIGKSGWKGVAAETAKREITPESERLKRASFTAFSIYNALAGAEQEFRRAQRDLRNAIAEAHSLHIRVGDDGSLTAPPLAAADRHDPESRKMWGETLRRLSGAMQTAVDDATKTDQRLAGALPKLFPERAWKEGLPTDLSDVPPLWPASDYGRPWGVESPTGRDEEVYRKVQLMALGGAAKGWPTASSLLSHWLDGSGSTKHVDVGEIMERSPEMQREIQRTLAQHPGPGKFDSGWKSANFDYRTNLDMYYAFNGYQYRVHGDGGNYTVEFYKRYNFGTAEEQRNPVTIPLAGTVTQPEISHLHTTGMARDYDVHGSSGFRR</sequence>
<dbReference type="RefSeq" id="WP_131898589.1">
    <property type="nucleotide sequence ID" value="NZ_SMKU01000182.1"/>
</dbReference>
<organism evidence="1 2">
    <name type="scientific">Actinomadura rubrisoli</name>
    <dbReference type="NCBI Taxonomy" id="2530368"/>
    <lineage>
        <taxon>Bacteria</taxon>
        <taxon>Bacillati</taxon>
        <taxon>Actinomycetota</taxon>
        <taxon>Actinomycetes</taxon>
        <taxon>Streptosporangiales</taxon>
        <taxon>Thermomonosporaceae</taxon>
        <taxon>Actinomadura</taxon>
    </lineage>
</organism>
<accession>A0A4R5AZV7</accession>
<reference evidence="1 2" key="1">
    <citation type="submission" date="2019-03" db="EMBL/GenBank/DDBJ databases">
        <title>Draft genome sequences of novel Actinobacteria.</title>
        <authorList>
            <person name="Sahin N."/>
            <person name="Ay H."/>
            <person name="Saygin H."/>
        </authorList>
    </citation>
    <scope>NUCLEOTIDE SEQUENCE [LARGE SCALE GENOMIC DNA]</scope>
    <source>
        <strain evidence="1 2">H3C3</strain>
    </source>
</reference>
<dbReference type="OrthoDB" id="5969911at2"/>